<dbReference type="InterPro" id="IPR017452">
    <property type="entry name" value="GPCR_Rhodpsn_7TM"/>
</dbReference>
<keyword evidence="6" id="KW-0675">Receptor</keyword>
<feature type="transmembrane region" description="Helical" evidence="9">
    <location>
        <begin position="69"/>
        <end position="95"/>
    </location>
</feature>
<feature type="transmembrane region" description="Helical" evidence="9">
    <location>
        <begin position="115"/>
        <end position="132"/>
    </location>
</feature>
<keyword evidence="4" id="KW-0297">G-protein coupled receptor</keyword>
<dbReference type="PROSITE" id="PS50262">
    <property type="entry name" value="G_PROTEIN_RECEP_F1_2"/>
    <property type="match status" value="1"/>
</dbReference>
<evidence type="ECO:0000256" key="7">
    <source>
        <dbReference type="ARBA" id="ARBA00023224"/>
    </source>
</evidence>
<organism evidence="11 12">
    <name type="scientific">Aplysia californica</name>
    <name type="common">California sea hare</name>
    <dbReference type="NCBI Taxonomy" id="6500"/>
    <lineage>
        <taxon>Eukaryota</taxon>
        <taxon>Metazoa</taxon>
        <taxon>Spiralia</taxon>
        <taxon>Lophotrochozoa</taxon>
        <taxon>Mollusca</taxon>
        <taxon>Gastropoda</taxon>
        <taxon>Heterobranchia</taxon>
        <taxon>Euthyneura</taxon>
        <taxon>Tectipleura</taxon>
        <taxon>Aplysiida</taxon>
        <taxon>Aplysioidea</taxon>
        <taxon>Aplysiidae</taxon>
        <taxon>Aplysia</taxon>
    </lineage>
</organism>
<dbReference type="PRINTS" id="PR00237">
    <property type="entry name" value="GPCRRHODOPSN"/>
</dbReference>
<feature type="transmembrane region" description="Helical" evidence="9">
    <location>
        <begin position="210"/>
        <end position="230"/>
    </location>
</feature>
<dbReference type="InterPro" id="IPR000276">
    <property type="entry name" value="GPCR_Rhodpsn"/>
</dbReference>
<evidence type="ECO:0000256" key="5">
    <source>
        <dbReference type="ARBA" id="ARBA00023136"/>
    </source>
</evidence>
<feature type="transmembrane region" description="Helical" evidence="9">
    <location>
        <begin position="328"/>
        <end position="353"/>
    </location>
</feature>
<evidence type="ECO:0000259" key="10">
    <source>
        <dbReference type="PROSITE" id="PS50262"/>
    </source>
</evidence>
<protein>
    <submittedName>
        <fullName evidence="12">Uncharacterized protein LOC118478188</fullName>
    </submittedName>
</protein>
<keyword evidence="11" id="KW-1185">Reference proteome</keyword>
<accession>A0ABM1VXK3</accession>
<feature type="domain" description="G-protein coupled receptors family 1 profile" evidence="10">
    <location>
        <begin position="49"/>
        <end position="388"/>
    </location>
</feature>
<feature type="region of interest" description="Disordered" evidence="8">
    <location>
        <begin position="300"/>
        <end position="320"/>
    </location>
</feature>
<dbReference type="Pfam" id="PF00001">
    <property type="entry name" value="7tm_1"/>
    <property type="match status" value="1"/>
</dbReference>
<dbReference type="SUPFAM" id="SSF81321">
    <property type="entry name" value="Family A G protein-coupled receptor-like"/>
    <property type="match status" value="1"/>
</dbReference>
<dbReference type="GeneID" id="118478188"/>
<proteinExistence type="predicted"/>
<dbReference type="Proteomes" id="UP000694888">
    <property type="component" value="Unplaced"/>
</dbReference>
<keyword evidence="5 9" id="KW-0472">Membrane</keyword>
<comment type="subcellular location">
    <subcellularLocation>
        <location evidence="1">Membrane</location>
        <topology evidence="1">Multi-pass membrane protein</topology>
    </subcellularLocation>
</comment>
<feature type="compositionally biased region" description="Polar residues" evidence="8">
    <location>
        <begin position="245"/>
        <end position="260"/>
    </location>
</feature>
<gene>
    <name evidence="12" type="primary">LOC118478188</name>
</gene>
<evidence type="ECO:0000256" key="4">
    <source>
        <dbReference type="ARBA" id="ARBA00023040"/>
    </source>
</evidence>
<reference evidence="12" key="1">
    <citation type="submission" date="2025-08" db="UniProtKB">
        <authorList>
            <consortium name="RefSeq"/>
        </authorList>
    </citation>
    <scope>IDENTIFICATION</scope>
</reference>
<evidence type="ECO:0000256" key="6">
    <source>
        <dbReference type="ARBA" id="ARBA00023170"/>
    </source>
</evidence>
<evidence type="ECO:0000313" key="11">
    <source>
        <dbReference type="Proteomes" id="UP000694888"/>
    </source>
</evidence>
<evidence type="ECO:0000256" key="8">
    <source>
        <dbReference type="SAM" id="MobiDB-lite"/>
    </source>
</evidence>
<sequence length="412" mass="45922">MAASFNATLQPVAAEESSSVYVSDEVVRLLVIVGMVLFGIVISFFGVVANSLIVSVFRRQGFSDKTNISLCSLAVADLGVSLFAVFDCCFTAVYVVGLSDLDFEVFGVRAMLADYPRLILAKVSSWLTAYISTERCLCVMFPFWTRTSFTPRITITSVICITVTVLFLHFPLYYVRTFQWVFHPHLNRTLLTVVFIPDRLNSYKGMSAPLFSFLPLVNLIIISLSTMILAKQVMRSAKWRENHSSADNTQKTTGTQRSRNGLSSSLAGATSSVVTTPSLSAEHGSGYPNSDSQIRNTKKEEKNIPPANTQDKQDVSKQSRKSTALTKMVTVVTIVFIVCTTPSNISISIGILYPTFSTTGRMRNLFVSLMVFWKLLEIMNSVLNIFVYYKMSSKFKTTFNEMYAVKNQKSKE</sequence>
<dbReference type="PANTHER" id="PTHR45695">
    <property type="entry name" value="LEUCOKININ RECEPTOR-RELATED"/>
    <property type="match status" value="1"/>
</dbReference>
<evidence type="ECO:0000313" key="12">
    <source>
        <dbReference type="RefSeq" id="XP_035827146.1"/>
    </source>
</evidence>
<dbReference type="PANTHER" id="PTHR45695:SF9">
    <property type="entry name" value="LEUCOKININ RECEPTOR"/>
    <property type="match status" value="1"/>
</dbReference>
<feature type="transmembrane region" description="Helical" evidence="9">
    <location>
        <begin position="365"/>
        <end position="389"/>
    </location>
</feature>
<keyword evidence="3 9" id="KW-1133">Transmembrane helix</keyword>
<feature type="region of interest" description="Disordered" evidence="8">
    <location>
        <begin position="240"/>
        <end position="269"/>
    </location>
</feature>
<dbReference type="Gene3D" id="1.20.1070.10">
    <property type="entry name" value="Rhodopsin 7-helix transmembrane proteins"/>
    <property type="match status" value="1"/>
</dbReference>
<evidence type="ECO:0000256" key="3">
    <source>
        <dbReference type="ARBA" id="ARBA00022989"/>
    </source>
</evidence>
<dbReference type="RefSeq" id="XP_035827146.1">
    <property type="nucleotide sequence ID" value="XM_035971253.1"/>
</dbReference>
<evidence type="ECO:0000256" key="9">
    <source>
        <dbReference type="SAM" id="Phobius"/>
    </source>
</evidence>
<feature type="transmembrane region" description="Helical" evidence="9">
    <location>
        <begin position="30"/>
        <end position="57"/>
    </location>
</feature>
<evidence type="ECO:0000256" key="2">
    <source>
        <dbReference type="ARBA" id="ARBA00022692"/>
    </source>
</evidence>
<feature type="transmembrane region" description="Helical" evidence="9">
    <location>
        <begin position="153"/>
        <end position="174"/>
    </location>
</feature>
<keyword evidence="2 9" id="KW-0812">Transmembrane</keyword>
<evidence type="ECO:0000256" key="1">
    <source>
        <dbReference type="ARBA" id="ARBA00004141"/>
    </source>
</evidence>
<keyword evidence="7" id="KW-0807">Transducer</keyword>
<name>A0ABM1VXK3_APLCA</name>